<dbReference type="Proteomes" id="UP000834106">
    <property type="component" value="Chromosome 10"/>
</dbReference>
<dbReference type="Pfam" id="PF00005">
    <property type="entry name" value="ABC_tran"/>
    <property type="match status" value="1"/>
</dbReference>
<evidence type="ECO:0000256" key="3">
    <source>
        <dbReference type="ARBA" id="ARBA00022448"/>
    </source>
</evidence>
<evidence type="ECO:0000256" key="4">
    <source>
        <dbReference type="ARBA" id="ARBA00022692"/>
    </source>
</evidence>
<evidence type="ECO:0000256" key="10">
    <source>
        <dbReference type="SAM" id="MobiDB-lite"/>
    </source>
</evidence>
<evidence type="ECO:0000256" key="2">
    <source>
        <dbReference type="ARBA" id="ARBA00006012"/>
    </source>
</evidence>
<dbReference type="InterPro" id="IPR003439">
    <property type="entry name" value="ABC_transporter-like_ATP-bd"/>
</dbReference>
<dbReference type="GO" id="GO:0005524">
    <property type="term" value="F:ATP binding"/>
    <property type="evidence" value="ECO:0007669"/>
    <property type="project" value="UniProtKB-KW"/>
</dbReference>
<dbReference type="FunFam" id="3.40.50.300:FF:000179">
    <property type="entry name" value="ABC transporter G family member 34"/>
    <property type="match status" value="1"/>
</dbReference>
<proteinExistence type="inferred from homology"/>
<feature type="domain" description="ABC transporter" evidence="11">
    <location>
        <begin position="170"/>
        <end position="465"/>
    </location>
</feature>
<evidence type="ECO:0000256" key="9">
    <source>
        <dbReference type="ARBA" id="ARBA00023136"/>
    </source>
</evidence>
<dbReference type="InterPro" id="IPR043926">
    <property type="entry name" value="ABCG_dom"/>
</dbReference>
<dbReference type="PANTHER" id="PTHR19241">
    <property type="entry name" value="ATP-BINDING CASSETTE TRANSPORTER"/>
    <property type="match status" value="1"/>
</dbReference>
<dbReference type="GO" id="GO:0016887">
    <property type="term" value="F:ATP hydrolysis activity"/>
    <property type="evidence" value="ECO:0007669"/>
    <property type="project" value="InterPro"/>
</dbReference>
<keyword evidence="6" id="KW-0547">Nucleotide-binding</keyword>
<evidence type="ECO:0000256" key="8">
    <source>
        <dbReference type="ARBA" id="ARBA00022989"/>
    </source>
</evidence>
<evidence type="ECO:0000313" key="12">
    <source>
        <dbReference type="EMBL" id="CAI9770201.1"/>
    </source>
</evidence>
<dbReference type="PROSITE" id="PS50893">
    <property type="entry name" value="ABC_TRANSPORTER_2"/>
    <property type="match status" value="1"/>
</dbReference>
<keyword evidence="4" id="KW-0812">Transmembrane</keyword>
<evidence type="ECO:0000256" key="5">
    <source>
        <dbReference type="ARBA" id="ARBA00022737"/>
    </source>
</evidence>
<dbReference type="SUPFAM" id="SSF52540">
    <property type="entry name" value="P-loop containing nucleoside triphosphate hydrolases"/>
    <property type="match status" value="1"/>
</dbReference>
<keyword evidence="9" id="KW-0472">Membrane</keyword>
<evidence type="ECO:0000256" key="7">
    <source>
        <dbReference type="ARBA" id="ARBA00022840"/>
    </source>
</evidence>
<evidence type="ECO:0000259" key="11">
    <source>
        <dbReference type="PROSITE" id="PS50893"/>
    </source>
</evidence>
<feature type="compositionally biased region" description="Low complexity" evidence="10">
    <location>
        <begin position="21"/>
        <end position="38"/>
    </location>
</feature>
<organism evidence="12 13">
    <name type="scientific">Fraxinus pennsylvanica</name>
    <dbReference type="NCBI Taxonomy" id="56036"/>
    <lineage>
        <taxon>Eukaryota</taxon>
        <taxon>Viridiplantae</taxon>
        <taxon>Streptophyta</taxon>
        <taxon>Embryophyta</taxon>
        <taxon>Tracheophyta</taxon>
        <taxon>Spermatophyta</taxon>
        <taxon>Magnoliopsida</taxon>
        <taxon>eudicotyledons</taxon>
        <taxon>Gunneridae</taxon>
        <taxon>Pentapetalae</taxon>
        <taxon>asterids</taxon>
        <taxon>lamiids</taxon>
        <taxon>Lamiales</taxon>
        <taxon>Oleaceae</taxon>
        <taxon>Oleeae</taxon>
        <taxon>Fraxinus</taxon>
    </lineage>
</organism>
<comment type="subcellular location">
    <subcellularLocation>
        <location evidence="1">Membrane</location>
        <topology evidence="1">Multi-pass membrane protein</topology>
    </subcellularLocation>
</comment>
<evidence type="ECO:0000256" key="1">
    <source>
        <dbReference type="ARBA" id="ARBA00004141"/>
    </source>
</evidence>
<keyword evidence="8" id="KW-1133">Transmembrane helix</keyword>
<comment type="similarity">
    <text evidence="2">Belongs to the ABC transporter superfamily. ABCG family. PDR (TC 3.A.1.205) subfamily.</text>
</comment>
<dbReference type="SMART" id="SM00382">
    <property type="entry name" value="AAA"/>
    <property type="match status" value="1"/>
</dbReference>
<dbReference type="InterPro" id="IPR003593">
    <property type="entry name" value="AAA+_ATPase"/>
</dbReference>
<feature type="region of interest" description="Disordered" evidence="10">
    <location>
        <begin position="19"/>
        <end position="38"/>
    </location>
</feature>
<protein>
    <recommendedName>
        <fullName evidence="11">ABC transporter domain-containing protein</fullName>
    </recommendedName>
</protein>
<dbReference type="AlphaFoldDB" id="A0AAD2E0E3"/>
<keyword evidence="13" id="KW-1185">Reference proteome</keyword>
<keyword evidence="5" id="KW-0677">Repeat</keyword>
<dbReference type="Pfam" id="PF19055">
    <property type="entry name" value="ABC2_membrane_7"/>
    <property type="match status" value="1"/>
</dbReference>
<reference evidence="12" key="1">
    <citation type="submission" date="2023-05" db="EMBL/GenBank/DDBJ databases">
        <authorList>
            <person name="Huff M."/>
        </authorList>
    </citation>
    <scope>NUCLEOTIDE SEQUENCE</scope>
</reference>
<dbReference type="GO" id="GO:0016020">
    <property type="term" value="C:membrane"/>
    <property type="evidence" value="ECO:0007669"/>
    <property type="project" value="UniProtKB-SubCell"/>
</dbReference>
<dbReference type="Gene3D" id="3.40.50.300">
    <property type="entry name" value="P-loop containing nucleotide triphosphate hydrolases"/>
    <property type="match status" value="1"/>
</dbReference>
<dbReference type="InterPro" id="IPR027417">
    <property type="entry name" value="P-loop_NTPase"/>
</dbReference>
<sequence>MDGLAGTDDLESARTELSELGGSWRSSSRYHRSSFGSDSASSLAENVYVDDETVLKWAEIEKLPVFEQSRLSVFDEKDEANSKGKRVVNVTKLGPLERQMFIQKIIKHIEHDNLRLLHKMRKRIDKVGVRLPSIEVRFTNLRVEAECQVVHGKPLPTLWNSLKDMLPDLTRITGLSSEEAKIRIIDDVSGVIKPGRMTLLLGPPGCGKTTLLKALSGNLNKSLKVTGDVSYDGYKLEEFVPQKTSAYVSQHDLHIPQMTVRETLDFSCRCQGVGNRAEIMNELTRREKEGKIIPDPDVDTYMKAIAVEGQKATVQTDYILKILGLDICADTLVGNQMRIGISGGQKKRLTTGKSMATLRASAKNTPLTFLVMDEAEMIVGPTKALFLDEISIGLDSSTAYQTVTCLRQLAHITEATVLISLLQPAPETFDLFDDIILMAEGKIVYHGPRDYVLEFFKSCRFSCPERKGVADFLQEASAP</sequence>
<evidence type="ECO:0000256" key="6">
    <source>
        <dbReference type="ARBA" id="ARBA00022741"/>
    </source>
</evidence>
<dbReference type="EMBL" id="OU503045">
    <property type="protein sequence ID" value="CAI9770201.1"/>
    <property type="molecule type" value="Genomic_DNA"/>
</dbReference>
<evidence type="ECO:0000313" key="13">
    <source>
        <dbReference type="Proteomes" id="UP000834106"/>
    </source>
</evidence>
<name>A0AAD2E0E3_9LAMI</name>
<accession>A0AAD2E0E3</accession>
<gene>
    <name evidence="12" type="ORF">FPE_LOCUS17834</name>
</gene>
<keyword evidence="7" id="KW-0067">ATP-binding</keyword>
<keyword evidence="3" id="KW-0813">Transport</keyword>
<dbReference type="GO" id="GO:0140359">
    <property type="term" value="F:ABC-type transporter activity"/>
    <property type="evidence" value="ECO:0007669"/>
    <property type="project" value="InterPro"/>
</dbReference>